<organism evidence="1 2">
    <name type="scientific">Mesomycoplasma lagogenitalium</name>
    <dbReference type="NCBI Taxonomy" id="171286"/>
    <lineage>
        <taxon>Bacteria</taxon>
        <taxon>Bacillati</taxon>
        <taxon>Mycoplasmatota</taxon>
        <taxon>Mycoplasmoidales</taxon>
        <taxon>Metamycoplasmataceae</taxon>
        <taxon>Mesomycoplasma</taxon>
    </lineage>
</organism>
<dbReference type="EMBL" id="CP122979">
    <property type="protein sequence ID" value="WGI36479.1"/>
    <property type="molecule type" value="Genomic_DNA"/>
</dbReference>
<name>A0ABY8LTA9_9BACT</name>
<evidence type="ECO:0000313" key="1">
    <source>
        <dbReference type="EMBL" id="WGI36479.1"/>
    </source>
</evidence>
<protein>
    <submittedName>
        <fullName evidence="1">Uncharacterized protein</fullName>
    </submittedName>
</protein>
<proteinExistence type="predicted"/>
<keyword evidence="2" id="KW-1185">Reference proteome</keyword>
<dbReference type="RefSeq" id="WP_280101780.1">
    <property type="nucleotide sequence ID" value="NZ_CP122979.1"/>
</dbReference>
<evidence type="ECO:0000313" key="2">
    <source>
        <dbReference type="Proteomes" id="UP001179842"/>
    </source>
</evidence>
<dbReference type="Proteomes" id="UP001179842">
    <property type="component" value="Chromosome"/>
</dbReference>
<reference evidence="1" key="1">
    <citation type="submission" date="2023-04" db="EMBL/GenBank/DDBJ databases">
        <title>Completed genome of Mycoplasma lagogenitalium type strain 12MS.</title>
        <authorList>
            <person name="Spergser J."/>
        </authorList>
    </citation>
    <scope>NUCLEOTIDE SEQUENCE</scope>
    <source>
        <strain evidence="1">12MS</strain>
    </source>
</reference>
<accession>A0ABY8LTA9</accession>
<sequence>MNIKELKGDLKLVINGDDNWFFNNTIKFNYHVTNYSKIIIDHVIHKEMVDSNLQTINHPYLSNVDTFALATLLSNNKPIFTGIITTQGRYSLKPNTIKDKSIEIVDIRFILSKMSPTDITFENVSPLEALNDFIASLNEPKIKVGKASFSDNSKITAYDTTSKSPYSILKDIIAVQSKSFLYFSQDEQGNLLINYMSNYDFENLEPIELNKNTIENYFIEDIKIEEHTDNYFNKLRLESENIISNTPTQDYFILNNALKSVWLSEPFGLNIENKQEFKNFYYFLDRPEQKNNLEIVSKQEYTEGKNYHLYYQQDSRELVLNPDWEKENVAIYFNYYSKNRQAITLENTSEINRLHLLNGFKGDIFRYDKNNDISTFTDLFRHTQNKLDINSHFTKELKIKCDRAFLNLGDFINLDFNQPKFDGKYVVIGFSGDYLAASQRITVNYVLRNTFNSDTLINFYDSQDYKINPLIPDELNEVYKYIDKTKLKIWSELKTINKNMLQLELIKKNKLPAPLPYTHKLFIDYKTPLNNLKKDIEELETYER</sequence>
<gene>
    <name evidence="1" type="ORF">QEG99_03370</name>
</gene>